<dbReference type="EMBL" id="CAJNOU010000298">
    <property type="protein sequence ID" value="CAF0950293.1"/>
    <property type="molecule type" value="Genomic_DNA"/>
</dbReference>
<evidence type="ECO:0000256" key="1">
    <source>
        <dbReference type="SAM" id="SignalP"/>
    </source>
</evidence>
<dbReference type="Proteomes" id="UP000663870">
    <property type="component" value="Unassembled WGS sequence"/>
</dbReference>
<evidence type="ECO:0000313" key="2">
    <source>
        <dbReference type="EMBL" id="CAF0825857.1"/>
    </source>
</evidence>
<evidence type="ECO:0000313" key="9">
    <source>
        <dbReference type="Proteomes" id="UP000663870"/>
    </source>
</evidence>
<evidence type="ECO:0000313" key="7">
    <source>
        <dbReference type="EMBL" id="CAF3674223.1"/>
    </source>
</evidence>
<dbReference type="EMBL" id="CAJOBD010000471">
    <property type="protein sequence ID" value="CAF3674223.1"/>
    <property type="molecule type" value="Genomic_DNA"/>
</dbReference>
<feature type="chain" id="PRO_5035599839" evidence="1">
    <location>
        <begin position="19"/>
        <end position="227"/>
    </location>
</feature>
<dbReference type="Proteomes" id="UP000663889">
    <property type="component" value="Unassembled WGS sequence"/>
</dbReference>
<keyword evidence="1" id="KW-0732">Signal</keyword>
<evidence type="ECO:0000313" key="8">
    <source>
        <dbReference type="Proteomes" id="UP000663854"/>
    </source>
</evidence>
<feature type="signal peptide" evidence="1">
    <location>
        <begin position="1"/>
        <end position="18"/>
    </location>
</feature>
<dbReference type="EMBL" id="CAJNOH010000197">
    <property type="protein sequence ID" value="CAF0940656.1"/>
    <property type="molecule type" value="Genomic_DNA"/>
</dbReference>
<accession>A0A814CIE2</accession>
<dbReference type="Proteomes" id="UP000663864">
    <property type="component" value="Unassembled WGS sequence"/>
</dbReference>
<dbReference type="EMBL" id="CAJNOL010000266">
    <property type="protein sequence ID" value="CAF0972953.1"/>
    <property type="molecule type" value="Genomic_DNA"/>
</dbReference>
<evidence type="ECO:0000313" key="6">
    <source>
        <dbReference type="EMBL" id="CAF3651800.1"/>
    </source>
</evidence>
<dbReference type="EMBL" id="CAJOBE010000508">
    <property type="protein sequence ID" value="CAF3651800.1"/>
    <property type="molecule type" value="Genomic_DNA"/>
</dbReference>
<keyword evidence="9" id="KW-1185">Reference proteome</keyword>
<name>A0A814CIE2_9BILA</name>
<protein>
    <submittedName>
        <fullName evidence="3">Uncharacterized protein</fullName>
    </submittedName>
</protein>
<proteinExistence type="predicted"/>
<evidence type="ECO:0000313" key="4">
    <source>
        <dbReference type="EMBL" id="CAF0950293.1"/>
    </source>
</evidence>
<dbReference type="Proteomes" id="UP000663854">
    <property type="component" value="Unassembled WGS sequence"/>
</dbReference>
<evidence type="ECO:0000313" key="3">
    <source>
        <dbReference type="EMBL" id="CAF0940656.1"/>
    </source>
</evidence>
<dbReference type="AlphaFoldDB" id="A0A814CIE2"/>
<evidence type="ECO:0000313" key="5">
    <source>
        <dbReference type="EMBL" id="CAF0972953.1"/>
    </source>
</evidence>
<dbReference type="EMBL" id="CAJNOT010000080">
    <property type="protein sequence ID" value="CAF0825857.1"/>
    <property type="molecule type" value="Genomic_DNA"/>
</dbReference>
<dbReference type="Proteomes" id="UP000663836">
    <property type="component" value="Unassembled WGS sequence"/>
</dbReference>
<dbReference type="Proteomes" id="UP000663874">
    <property type="component" value="Unassembled WGS sequence"/>
</dbReference>
<reference evidence="3" key="1">
    <citation type="submission" date="2021-02" db="EMBL/GenBank/DDBJ databases">
        <authorList>
            <person name="Nowell W R."/>
        </authorList>
    </citation>
    <scope>NUCLEOTIDE SEQUENCE</scope>
</reference>
<sequence length="227" mass="25346">MMKILIIIILCNIISINSIDLNYLTQKCYICEKAACEYPTANDIKTCSDDQTEETSGKEFVNGALEGTNADNIYGKLAADLNSFGINEIGLNASVMPSWNSLTRWVCYISKDKHRGCLLMGKGLCSEDKSWLGKIIDIGKKLANIMKKAKDAARKMFKDINISGKLDDNQKFNITNWFAENYMSKLVNSSNEPQYQLDTCCEGHSCNFASMIQISISMFILSALILI</sequence>
<comment type="caution">
    <text evidence="3">The sequence shown here is derived from an EMBL/GenBank/DDBJ whole genome shotgun (WGS) entry which is preliminary data.</text>
</comment>
<gene>
    <name evidence="6" type="ORF">FNK824_LOCUS6029</name>
    <name evidence="7" type="ORF">JBS370_LOCUS7755</name>
    <name evidence="5" type="ORF">JXQ802_LOCUS12769</name>
    <name evidence="3" type="ORF">PYM288_LOCUS11569</name>
    <name evidence="4" type="ORF">SEV965_LOCUS8217</name>
    <name evidence="2" type="ORF">ZHD862_LOCUS3630</name>
</gene>
<organism evidence="3 8">
    <name type="scientific">Rotaria sordida</name>
    <dbReference type="NCBI Taxonomy" id="392033"/>
    <lineage>
        <taxon>Eukaryota</taxon>
        <taxon>Metazoa</taxon>
        <taxon>Spiralia</taxon>
        <taxon>Gnathifera</taxon>
        <taxon>Rotifera</taxon>
        <taxon>Eurotatoria</taxon>
        <taxon>Bdelloidea</taxon>
        <taxon>Philodinida</taxon>
        <taxon>Philodinidae</taxon>
        <taxon>Rotaria</taxon>
    </lineage>
</organism>